<evidence type="ECO:0000313" key="1">
    <source>
        <dbReference type="EMBL" id="MDT0497156.1"/>
    </source>
</evidence>
<evidence type="ECO:0000313" key="2">
    <source>
        <dbReference type="Proteomes" id="UP001254608"/>
    </source>
</evidence>
<dbReference type="RefSeq" id="WP_311364548.1">
    <property type="nucleotide sequence ID" value="NZ_JAVRIC010000007.1"/>
</dbReference>
<proteinExistence type="predicted"/>
<comment type="caution">
    <text evidence="1">The sequence shown here is derived from an EMBL/GenBank/DDBJ whole genome shotgun (WGS) entry which is preliminary data.</text>
</comment>
<dbReference type="EMBL" id="JAVRIC010000007">
    <property type="protein sequence ID" value="MDT0497156.1"/>
    <property type="molecule type" value="Genomic_DNA"/>
</dbReference>
<protein>
    <submittedName>
        <fullName evidence="1">Uncharacterized protein</fullName>
    </submittedName>
</protein>
<organism evidence="1 2">
    <name type="scientific">Banduia mediterranea</name>
    <dbReference type="NCBI Taxonomy" id="3075609"/>
    <lineage>
        <taxon>Bacteria</taxon>
        <taxon>Pseudomonadati</taxon>
        <taxon>Pseudomonadota</taxon>
        <taxon>Gammaproteobacteria</taxon>
        <taxon>Nevskiales</taxon>
        <taxon>Algiphilaceae</taxon>
        <taxon>Banduia</taxon>
    </lineage>
</organism>
<name>A0ABU2WH08_9GAMM</name>
<keyword evidence="2" id="KW-1185">Reference proteome</keyword>
<gene>
    <name evidence="1" type="ORF">RM530_07220</name>
</gene>
<sequence length="127" mass="13592">MEAVDERLIGLDLNADGELGMATRLHGLPPHFAGAAAEVPVRRWLYPLGTEFLHTLRYLDPGRLCFARGASSIEDVQGRLRLQTQQEQQFCMGCHSNLGVTVDGSFAFVRKSPGAFGLGPPGVGGAA</sequence>
<dbReference type="Proteomes" id="UP001254608">
    <property type="component" value="Unassembled WGS sequence"/>
</dbReference>
<reference evidence="1 2" key="1">
    <citation type="submission" date="2023-09" db="EMBL/GenBank/DDBJ databases">
        <authorList>
            <person name="Rey-Velasco X."/>
        </authorList>
    </citation>
    <scope>NUCLEOTIDE SEQUENCE [LARGE SCALE GENOMIC DNA]</scope>
    <source>
        <strain evidence="1 2">W345</strain>
    </source>
</reference>
<accession>A0ABU2WH08</accession>